<organism evidence="2 3">
    <name type="scientific">Ditylenchus dipsaci</name>
    <dbReference type="NCBI Taxonomy" id="166011"/>
    <lineage>
        <taxon>Eukaryota</taxon>
        <taxon>Metazoa</taxon>
        <taxon>Ecdysozoa</taxon>
        <taxon>Nematoda</taxon>
        <taxon>Chromadorea</taxon>
        <taxon>Rhabditida</taxon>
        <taxon>Tylenchina</taxon>
        <taxon>Tylenchomorpha</taxon>
        <taxon>Sphaerularioidea</taxon>
        <taxon>Anguinidae</taxon>
        <taxon>Anguininae</taxon>
        <taxon>Ditylenchus</taxon>
    </lineage>
</organism>
<feature type="compositionally biased region" description="Polar residues" evidence="1">
    <location>
        <begin position="116"/>
        <end position="128"/>
    </location>
</feature>
<reference evidence="3" key="1">
    <citation type="submission" date="2022-11" db="UniProtKB">
        <authorList>
            <consortium name="WormBaseParasite"/>
        </authorList>
    </citation>
    <scope>IDENTIFICATION</scope>
</reference>
<proteinExistence type="predicted"/>
<feature type="region of interest" description="Disordered" evidence="1">
    <location>
        <begin position="110"/>
        <end position="151"/>
    </location>
</feature>
<accession>A0A915EQA5</accession>
<name>A0A915EQA5_9BILA</name>
<protein>
    <submittedName>
        <fullName evidence="3">Uncharacterized protein</fullName>
    </submittedName>
</protein>
<dbReference type="Proteomes" id="UP000887574">
    <property type="component" value="Unplaced"/>
</dbReference>
<sequence>MCAELSQFRIGEEVSAAATLAAGYQSDQDGWGAYETESRFNFNFTREKPSVLDCDHTSSGRRTSCRTDSNVCTDSNEVFLSYGNGPVDKRIPVTGGNLCGLGITRDSDADELKTTAPGSRTSSLQLSARPSIRRRDQAGGRMGQTSGNRIG</sequence>
<dbReference type="WBParaSite" id="jg824">
    <property type="protein sequence ID" value="jg824"/>
    <property type="gene ID" value="jg824"/>
</dbReference>
<evidence type="ECO:0000313" key="3">
    <source>
        <dbReference type="WBParaSite" id="jg824"/>
    </source>
</evidence>
<keyword evidence="2" id="KW-1185">Reference proteome</keyword>
<evidence type="ECO:0000313" key="2">
    <source>
        <dbReference type="Proteomes" id="UP000887574"/>
    </source>
</evidence>
<evidence type="ECO:0000256" key="1">
    <source>
        <dbReference type="SAM" id="MobiDB-lite"/>
    </source>
</evidence>
<dbReference type="AlphaFoldDB" id="A0A915EQA5"/>